<dbReference type="STRING" id="452084.AR438_11140"/>
<keyword evidence="2" id="KW-0560">Oxidoreductase</keyword>
<comment type="caution">
    <text evidence="2">The sequence shown here is derived from an EMBL/GenBank/DDBJ whole genome shotgun (WGS) entry which is preliminary data.</text>
</comment>
<dbReference type="PANTHER" id="PTHR46865">
    <property type="entry name" value="OXIDOREDUCTASE-RELATED"/>
    <property type="match status" value="1"/>
</dbReference>
<dbReference type="InterPro" id="IPR051704">
    <property type="entry name" value="FAD_aromatic-hydroxylase"/>
</dbReference>
<evidence type="ECO:0000259" key="1">
    <source>
        <dbReference type="Pfam" id="PF01494"/>
    </source>
</evidence>
<dbReference type="Proteomes" id="UP000051682">
    <property type="component" value="Unassembled WGS sequence"/>
</dbReference>
<dbReference type="SUPFAM" id="SSF51905">
    <property type="entry name" value="FAD/NAD(P)-binding domain"/>
    <property type="match status" value="1"/>
</dbReference>
<dbReference type="PRINTS" id="PR00420">
    <property type="entry name" value="RNGMNOXGNASE"/>
</dbReference>
<dbReference type="EMBL" id="LLYZ01000005">
    <property type="protein sequence ID" value="KQK26127.1"/>
    <property type="molecule type" value="Genomic_DNA"/>
</dbReference>
<keyword evidence="2" id="KW-0503">Monooxygenase</keyword>
<dbReference type="OrthoDB" id="9766816at2"/>
<organism evidence="2 3">
    <name type="scientific">Chryseobacterium aquaticum</name>
    <dbReference type="NCBI Taxonomy" id="452084"/>
    <lineage>
        <taxon>Bacteria</taxon>
        <taxon>Pseudomonadati</taxon>
        <taxon>Bacteroidota</taxon>
        <taxon>Flavobacteriia</taxon>
        <taxon>Flavobacteriales</taxon>
        <taxon>Weeksellaceae</taxon>
        <taxon>Chryseobacterium group</taxon>
        <taxon>Chryseobacterium</taxon>
    </lineage>
</organism>
<feature type="domain" description="FAD-binding" evidence="1">
    <location>
        <begin position="5"/>
        <end position="314"/>
    </location>
</feature>
<dbReference type="RefSeq" id="WP_056015169.1">
    <property type="nucleotide sequence ID" value="NZ_LLYZ01000005.1"/>
</dbReference>
<dbReference type="Gene3D" id="3.30.9.10">
    <property type="entry name" value="D-Amino Acid Oxidase, subunit A, domain 2"/>
    <property type="match status" value="1"/>
</dbReference>
<accession>A0A0Q3HTP7</accession>
<dbReference type="AlphaFoldDB" id="A0A0Q3HTP7"/>
<evidence type="ECO:0000313" key="2">
    <source>
        <dbReference type="EMBL" id="KQK26127.1"/>
    </source>
</evidence>
<dbReference type="Gene3D" id="3.50.50.60">
    <property type="entry name" value="FAD/NAD(P)-binding domain"/>
    <property type="match status" value="1"/>
</dbReference>
<proteinExistence type="predicted"/>
<dbReference type="InterPro" id="IPR036188">
    <property type="entry name" value="FAD/NAD-bd_sf"/>
</dbReference>
<dbReference type="InterPro" id="IPR002938">
    <property type="entry name" value="FAD-bd"/>
</dbReference>
<keyword evidence="3" id="KW-1185">Reference proteome</keyword>
<sequence length="397" mass="44754">MKTKKILITGASVGGNTVAWWLTRQNFDVTVVEKAENFREGGQNVDVRGSGREVLRRMGLEQKALDLTTGEKGTDWVDEKNTVIARFAVEDIGDGPTAELEIMRGDISRIIYDATKDRAKFRFGDSIETVEENGTGSKITFKSGIVECFDIVIIAEGVGSSTRELLFTNEYHSRYMDLTIAYFAIPGKEGDGQFSRQYNTIGGRGATLKPGSDGKLRVYMGIHKLSENEHKWDAERQKKFLKEKFAHDQWEFPRILKELDKVEDFYFDVMRQVKMNRWSKGNVVLTGDAAWCATPLSGIGTTLAIVGGYVLAGEITKANDLKSAFAAYDRIMRPFVKEGQGLPKIAVRLLWPHTRFGLLFLRAVMRLAGTRLFRKIFSKSYLRNSEKVKLPTYKLTS</sequence>
<dbReference type="GO" id="GO:0071949">
    <property type="term" value="F:FAD binding"/>
    <property type="evidence" value="ECO:0007669"/>
    <property type="project" value="InterPro"/>
</dbReference>
<reference evidence="2 3" key="1">
    <citation type="submission" date="2015-10" db="EMBL/GenBank/DDBJ databases">
        <title>Chryseobacterium aquaticum genome.</title>
        <authorList>
            <person name="Newman J.D."/>
            <person name="Ferguson M.B."/>
            <person name="Miller J.R."/>
        </authorList>
    </citation>
    <scope>NUCLEOTIDE SEQUENCE [LARGE SCALE GENOMIC DNA]</scope>
    <source>
        <strain evidence="2 3">KCTC 12483</strain>
    </source>
</reference>
<dbReference type="GO" id="GO:0004497">
    <property type="term" value="F:monooxygenase activity"/>
    <property type="evidence" value="ECO:0007669"/>
    <property type="project" value="UniProtKB-KW"/>
</dbReference>
<name>A0A0Q3HTP7_9FLAO</name>
<dbReference type="Pfam" id="PF01494">
    <property type="entry name" value="FAD_binding_3"/>
    <property type="match status" value="1"/>
</dbReference>
<dbReference type="PANTHER" id="PTHR46865:SF2">
    <property type="entry name" value="MONOOXYGENASE"/>
    <property type="match status" value="1"/>
</dbReference>
<protein>
    <submittedName>
        <fullName evidence="2">FAD-binding monooxygenase</fullName>
    </submittedName>
</protein>
<evidence type="ECO:0000313" key="3">
    <source>
        <dbReference type="Proteomes" id="UP000051682"/>
    </source>
</evidence>
<gene>
    <name evidence="2" type="ORF">AR438_11140</name>
</gene>